<protein>
    <submittedName>
        <fullName evidence="1">Uncharacterized protein</fullName>
    </submittedName>
</protein>
<keyword evidence="2" id="KW-1185">Reference proteome</keyword>
<organism evidence="1 2">
    <name type="scientific">Aspergillus wentii DTO 134E9</name>
    <dbReference type="NCBI Taxonomy" id="1073089"/>
    <lineage>
        <taxon>Eukaryota</taxon>
        <taxon>Fungi</taxon>
        <taxon>Dikarya</taxon>
        <taxon>Ascomycota</taxon>
        <taxon>Pezizomycotina</taxon>
        <taxon>Eurotiomycetes</taxon>
        <taxon>Eurotiomycetidae</taxon>
        <taxon>Eurotiales</taxon>
        <taxon>Aspergillaceae</taxon>
        <taxon>Aspergillus</taxon>
        <taxon>Aspergillus subgen. Cremei</taxon>
    </lineage>
</organism>
<dbReference type="EMBL" id="KV878211">
    <property type="protein sequence ID" value="OJJ36941.1"/>
    <property type="molecule type" value="Genomic_DNA"/>
</dbReference>
<gene>
    <name evidence="1" type="ORF">ASPWEDRAFT_436547</name>
</gene>
<dbReference type="AlphaFoldDB" id="A0A1L9RPS6"/>
<dbReference type="Proteomes" id="UP000184383">
    <property type="component" value="Unassembled WGS sequence"/>
</dbReference>
<proteinExistence type="predicted"/>
<dbReference type="GeneID" id="63751918"/>
<reference evidence="2" key="1">
    <citation type="journal article" date="2017" name="Genome Biol.">
        <title>Comparative genomics reveals high biological diversity and specific adaptations in the industrially and medically important fungal genus Aspergillus.</title>
        <authorList>
            <person name="de Vries R.P."/>
            <person name="Riley R."/>
            <person name="Wiebenga A."/>
            <person name="Aguilar-Osorio G."/>
            <person name="Amillis S."/>
            <person name="Uchima C.A."/>
            <person name="Anderluh G."/>
            <person name="Asadollahi M."/>
            <person name="Askin M."/>
            <person name="Barry K."/>
            <person name="Battaglia E."/>
            <person name="Bayram O."/>
            <person name="Benocci T."/>
            <person name="Braus-Stromeyer S.A."/>
            <person name="Caldana C."/>
            <person name="Canovas D."/>
            <person name="Cerqueira G.C."/>
            <person name="Chen F."/>
            <person name="Chen W."/>
            <person name="Choi C."/>
            <person name="Clum A."/>
            <person name="Dos Santos R.A."/>
            <person name="Damasio A.R."/>
            <person name="Diallinas G."/>
            <person name="Emri T."/>
            <person name="Fekete E."/>
            <person name="Flipphi M."/>
            <person name="Freyberg S."/>
            <person name="Gallo A."/>
            <person name="Gournas C."/>
            <person name="Habgood R."/>
            <person name="Hainaut M."/>
            <person name="Harispe M.L."/>
            <person name="Henrissat B."/>
            <person name="Hilden K.S."/>
            <person name="Hope R."/>
            <person name="Hossain A."/>
            <person name="Karabika E."/>
            <person name="Karaffa L."/>
            <person name="Karanyi Z."/>
            <person name="Krasevec N."/>
            <person name="Kuo A."/>
            <person name="Kusch H."/>
            <person name="LaButti K."/>
            <person name="Lagendijk E.L."/>
            <person name="Lapidus A."/>
            <person name="Levasseur A."/>
            <person name="Lindquist E."/>
            <person name="Lipzen A."/>
            <person name="Logrieco A.F."/>
            <person name="MacCabe A."/>
            <person name="Maekelae M.R."/>
            <person name="Malavazi I."/>
            <person name="Melin P."/>
            <person name="Meyer V."/>
            <person name="Mielnichuk N."/>
            <person name="Miskei M."/>
            <person name="Molnar A.P."/>
            <person name="Mule G."/>
            <person name="Ngan C.Y."/>
            <person name="Orejas M."/>
            <person name="Orosz E."/>
            <person name="Ouedraogo J.P."/>
            <person name="Overkamp K.M."/>
            <person name="Park H.-S."/>
            <person name="Perrone G."/>
            <person name="Piumi F."/>
            <person name="Punt P.J."/>
            <person name="Ram A.F."/>
            <person name="Ramon A."/>
            <person name="Rauscher S."/>
            <person name="Record E."/>
            <person name="Riano-Pachon D.M."/>
            <person name="Robert V."/>
            <person name="Roehrig J."/>
            <person name="Ruller R."/>
            <person name="Salamov A."/>
            <person name="Salih N.S."/>
            <person name="Samson R.A."/>
            <person name="Sandor E."/>
            <person name="Sanguinetti M."/>
            <person name="Schuetze T."/>
            <person name="Sepcic K."/>
            <person name="Shelest E."/>
            <person name="Sherlock G."/>
            <person name="Sophianopoulou V."/>
            <person name="Squina F.M."/>
            <person name="Sun H."/>
            <person name="Susca A."/>
            <person name="Todd R.B."/>
            <person name="Tsang A."/>
            <person name="Unkles S.E."/>
            <person name="van de Wiele N."/>
            <person name="van Rossen-Uffink D."/>
            <person name="Oliveira J.V."/>
            <person name="Vesth T.C."/>
            <person name="Visser J."/>
            <person name="Yu J.-H."/>
            <person name="Zhou M."/>
            <person name="Andersen M.R."/>
            <person name="Archer D.B."/>
            <person name="Baker S.E."/>
            <person name="Benoit I."/>
            <person name="Brakhage A.A."/>
            <person name="Braus G.H."/>
            <person name="Fischer R."/>
            <person name="Frisvad J.C."/>
            <person name="Goldman G.H."/>
            <person name="Houbraken J."/>
            <person name="Oakley B."/>
            <person name="Pocsi I."/>
            <person name="Scazzocchio C."/>
            <person name="Seiboth B."/>
            <person name="vanKuyk P.A."/>
            <person name="Wortman J."/>
            <person name="Dyer P.S."/>
            <person name="Grigoriev I.V."/>
        </authorList>
    </citation>
    <scope>NUCLEOTIDE SEQUENCE [LARGE SCALE GENOMIC DNA]</scope>
    <source>
        <strain evidence="2">DTO 134E9</strain>
    </source>
</reference>
<sequence length="89" mass="10176">MARQKRVIAKLLNQSNVRRRLRQHDEKAIIYSRTSRRIEIAQMGETRGSRPNRGLSIPRAGGLTGLLMACIHTTSFCPTHERFSSNSQR</sequence>
<evidence type="ECO:0000313" key="1">
    <source>
        <dbReference type="EMBL" id="OJJ36941.1"/>
    </source>
</evidence>
<evidence type="ECO:0000313" key="2">
    <source>
        <dbReference type="Proteomes" id="UP000184383"/>
    </source>
</evidence>
<accession>A0A1L9RPS6</accession>
<dbReference type="RefSeq" id="XP_040690617.1">
    <property type="nucleotide sequence ID" value="XM_040836070.1"/>
</dbReference>
<dbReference type="VEuPathDB" id="FungiDB:ASPWEDRAFT_436547"/>
<name>A0A1L9RPS6_ASPWE</name>